<dbReference type="PANTHER" id="PTHR43820:SF4">
    <property type="entry name" value="HIGH-AFFINITY BRANCHED-CHAIN AMINO ACID TRANSPORT ATP-BINDING PROTEIN LIVF"/>
    <property type="match status" value="1"/>
</dbReference>
<keyword evidence="5" id="KW-0029">Amino-acid transport</keyword>
<dbReference type="PANTHER" id="PTHR43820">
    <property type="entry name" value="HIGH-AFFINITY BRANCHED-CHAIN AMINO ACID TRANSPORT ATP-BINDING PROTEIN LIVF"/>
    <property type="match status" value="1"/>
</dbReference>
<sequence>MDKQPLLEIHQLNASYGPVQVLFDVNVKVESGEIVSIIGPNGAGKSTVIKAAMNLVNTNSGNIIFDDRKITKVATHKITALGIGYVPQGRIVFGNMSVEENLEMGAFLTKNRAKRKAAVDTVFLQFPRLAERRKQLAGRLSGGEQQMLAIGRALMLTPRLVILDEPSLGLSPKYVDIIFRHLSDLKANGHTLLMVEQNASRALGISDRGYALELGRNRYTGTGKNLLDNPEVRQMYLGGNQREHVGASRQD</sequence>
<feature type="domain" description="ABC transporter" evidence="6">
    <location>
        <begin position="7"/>
        <end position="239"/>
    </location>
</feature>
<organism evidence="7">
    <name type="scientific">Candidatus Kentrum sp. LPFa</name>
    <dbReference type="NCBI Taxonomy" id="2126335"/>
    <lineage>
        <taxon>Bacteria</taxon>
        <taxon>Pseudomonadati</taxon>
        <taxon>Pseudomonadota</taxon>
        <taxon>Gammaproteobacteria</taxon>
        <taxon>Candidatus Kentrum</taxon>
    </lineage>
</organism>
<name>A0A450WBY3_9GAMM</name>
<dbReference type="InterPro" id="IPR027417">
    <property type="entry name" value="P-loop_NTPase"/>
</dbReference>
<dbReference type="SUPFAM" id="SSF52540">
    <property type="entry name" value="P-loop containing nucleoside triphosphate hydrolases"/>
    <property type="match status" value="1"/>
</dbReference>
<dbReference type="AlphaFoldDB" id="A0A450WBY3"/>
<dbReference type="GO" id="GO:0005524">
    <property type="term" value="F:ATP binding"/>
    <property type="evidence" value="ECO:0007669"/>
    <property type="project" value="UniProtKB-KW"/>
</dbReference>
<comment type="similarity">
    <text evidence="1">Belongs to the ABC transporter superfamily.</text>
</comment>
<dbReference type="Pfam" id="PF00005">
    <property type="entry name" value="ABC_tran"/>
    <property type="match status" value="1"/>
</dbReference>
<evidence type="ECO:0000256" key="1">
    <source>
        <dbReference type="ARBA" id="ARBA00005417"/>
    </source>
</evidence>
<dbReference type="InterPro" id="IPR003439">
    <property type="entry name" value="ABC_transporter-like_ATP-bd"/>
</dbReference>
<evidence type="ECO:0000256" key="4">
    <source>
        <dbReference type="ARBA" id="ARBA00022840"/>
    </source>
</evidence>
<keyword evidence="4 7" id="KW-0067">ATP-binding</keyword>
<dbReference type="GO" id="GO:0015658">
    <property type="term" value="F:branched-chain amino acid transmembrane transporter activity"/>
    <property type="evidence" value="ECO:0007669"/>
    <property type="project" value="TreeGrafter"/>
</dbReference>
<dbReference type="GO" id="GO:0016887">
    <property type="term" value="F:ATP hydrolysis activity"/>
    <property type="evidence" value="ECO:0007669"/>
    <property type="project" value="InterPro"/>
</dbReference>
<dbReference type="EMBL" id="CAADFP010000092">
    <property type="protein sequence ID" value="VFK29689.1"/>
    <property type="molecule type" value="Genomic_DNA"/>
</dbReference>
<dbReference type="SMART" id="SM00382">
    <property type="entry name" value="AAA"/>
    <property type="match status" value="1"/>
</dbReference>
<keyword evidence="3" id="KW-0547">Nucleotide-binding</keyword>
<proteinExistence type="inferred from homology"/>
<dbReference type="PROSITE" id="PS50893">
    <property type="entry name" value="ABC_TRANSPORTER_2"/>
    <property type="match status" value="1"/>
</dbReference>
<dbReference type="PROSITE" id="PS00211">
    <property type="entry name" value="ABC_TRANSPORTER_1"/>
    <property type="match status" value="1"/>
</dbReference>
<evidence type="ECO:0000256" key="2">
    <source>
        <dbReference type="ARBA" id="ARBA00022448"/>
    </source>
</evidence>
<gene>
    <name evidence="7" type="ORF">BECKLPF1236A_GA0070988_101086</name>
    <name evidence="8" type="ORF">BECKLPF1236C_GA0070990_100926</name>
</gene>
<evidence type="ECO:0000256" key="3">
    <source>
        <dbReference type="ARBA" id="ARBA00022741"/>
    </source>
</evidence>
<reference evidence="7" key="1">
    <citation type="submission" date="2019-02" db="EMBL/GenBank/DDBJ databases">
        <authorList>
            <person name="Gruber-Vodicka R. H."/>
            <person name="Seah K. B. B."/>
        </authorList>
    </citation>
    <scope>NUCLEOTIDE SEQUENCE</scope>
    <source>
        <strain evidence="7">BECK_S312</strain>
        <strain evidence="8">BECK_S426</strain>
    </source>
</reference>
<evidence type="ECO:0000256" key="5">
    <source>
        <dbReference type="ARBA" id="ARBA00022970"/>
    </source>
</evidence>
<dbReference type="EMBL" id="CAADFM010000108">
    <property type="protein sequence ID" value="VFK14544.1"/>
    <property type="molecule type" value="Genomic_DNA"/>
</dbReference>
<dbReference type="InterPro" id="IPR052156">
    <property type="entry name" value="BCAA_Transport_ATP-bd_LivF"/>
</dbReference>
<evidence type="ECO:0000259" key="6">
    <source>
        <dbReference type="PROSITE" id="PS50893"/>
    </source>
</evidence>
<dbReference type="GO" id="GO:0015807">
    <property type="term" value="P:L-amino acid transport"/>
    <property type="evidence" value="ECO:0007669"/>
    <property type="project" value="TreeGrafter"/>
</dbReference>
<evidence type="ECO:0000313" key="8">
    <source>
        <dbReference type="EMBL" id="VFK29689.1"/>
    </source>
</evidence>
<dbReference type="InterPro" id="IPR003593">
    <property type="entry name" value="AAA+_ATPase"/>
</dbReference>
<dbReference type="Gene3D" id="3.40.50.300">
    <property type="entry name" value="P-loop containing nucleotide triphosphate hydrolases"/>
    <property type="match status" value="1"/>
</dbReference>
<accession>A0A450WBY3</accession>
<dbReference type="InterPro" id="IPR017871">
    <property type="entry name" value="ABC_transporter-like_CS"/>
</dbReference>
<protein>
    <submittedName>
        <fullName evidence="7">Branched-chain amino acid transport system ATP-binding protein</fullName>
    </submittedName>
</protein>
<dbReference type="CDD" id="cd03224">
    <property type="entry name" value="ABC_TM1139_LivF_branched"/>
    <property type="match status" value="1"/>
</dbReference>
<keyword evidence="2" id="KW-0813">Transport</keyword>
<evidence type="ECO:0000313" key="7">
    <source>
        <dbReference type="EMBL" id="VFK14544.1"/>
    </source>
</evidence>